<sequence length="73" mass="8560">MAARTPSTFVIKARRNDCCLHRSYGGRRENARCEKSVEIVLRRRLELTNPQVSGKDLTVMRSRIYEYVSINRM</sequence>
<organism evidence="1 2">
    <name type="scientific">Pomacea canaliculata</name>
    <name type="common">Golden apple snail</name>
    <dbReference type="NCBI Taxonomy" id="400727"/>
    <lineage>
        <taxon>Eukaryota</taxon>
        <taxon>Metazoa</taxon>
        <taxon>Spiralia</taxon>
        <taxon>Lophotrochozoa</taxon>
        <taxon>Mollusca</taxon>
        <taxon>Gastropoda</taxon>
        <taxon>Caenogastropoda</taxon>
        <taxon>Architaenioglossa</taxon>
        <taxon>Ampullarioidea</taxon>
        <taxon>Ampullariidae</taxon>
        <taxon>Pomacea</taxon>
    </lineage>
</organism>
<dbReference type="Proteomes" id="UP000245119">
    <property type="component" value="Linkage Group LG12"/>
</dbReference>
<evidence type="ECO:0000313" key="1">
    <source>
        <dbReference type="EMBL" id="PVD21144.1"/>
    </source>
</evidence>
<reference evidence="1 2" key="1">
    <citation type="submission" date="2018-04" db="EMBL/GenBank/DDBJ databases">
        <title>The genome of golden apple snail Pomacea canaliculata provides insight into stress tolerance and invasive adaptation.</title>
        <authorList>
            <person name="Liu C."/>
            <person name="Liu B."/>
            <person name="Ren Y."/>
            <person name="Zhang Y."/>
            <person name="Wang H."/>
            <person name="Li S."/>
            <person name="Jiang F."/>
            <person name="Yin L."/>
            <person name="Zhang G."/>
            <person name="Qian W."/>
            <person name="Fan W."/>
        </authorList>
    </citation>
    <scope>NUCLEOTIDE SEQUENCE [LARGE SCALE GENOMIC DNA]</scope>
    <source>
        <strain evidence="1">SZHN2017</strain>
        <tissue evidence="1">Muscle</tissue>
    </source>
</reference>
<accession>A0A2T7NJ01</accession>
<name>A0A2T7NJ01_POMCA</name>
<dbReference type="EMBL" id="PZQS01000012">
    <property type="protein sequence ID" value="PVD21144.1"/>
    <property type="molecule type" value="Genomic_DNA"/>
</dbReference>
<comment type="caution">
    <text evidence="1">The sequence shown here is derived from an EMBL/GenBank/DDBJ whole genome shotgun (WGS) entry which is preliminary data.</text>
</comment>
<gene>
    <name evidence="1" type="ORF">C0Q70_19311</name>
</gene>
<keyword evidence="2" id="KW-1185">Reference proteome</keyword>
<dbReference type="AlphaFoldDB" id="A0A2T7NJ01"/>
<protein>
    <submittedName>
        <fullName evidence="1">Uncharacterized protein</fullName>
    </submittedName>
</protein>
<evidence type="ECO:0000313" key="2">
    <source>
        <dbReference type="Proteomes" id="UP000245119"/>
    </source>
</evidence>
<proteinExistence type="predicted"/>